<feature type="transmembrane region" description="Helical" evidence="7">
    <location>
        <begin position="234"/>
        <end position="262"/>
    </location>
</feature>
<feature type="transmembrane region" description="Helical" evidence="7">
    <location>
        <begin position="506"/>
        <end position="528"/>
    </location>
</feature>
<feature type="transmembrane region" description="Helical" evidence="7">
    <location>
        <begin position="549"/>
        <end position="582"/>
    </location>
</feature>
<evidence type="ECO:0000256" key="7">
    <source>
        <dbReference type="SAM" id="Phobius"/>
    </source>
</evidence>
<evidence type="ECO:0000313" key="9">
    <source>
        <dbReference type="EMBL" id="MFD0312821.1"/>
    </source>
</evidence>
<dbReference type="InterPro" id="IPR003838">
    <property type="entry name" value="ABC3_permease_C"/>
</dbReference>
<keyword evidence="5 7" id="KW-1133">Transmembrane helix</keyword>
<dbReference type="EMBL" id="JBHTEB010000001">
    <property type="protein sequence ID" value="MFD0312821.1"/>
    <property type="molecule type" value="Genomic_DNA"/>
</dbReference>
<keyword evidence="10" id="KW-1185">Reference proteome</keyword>
<dbReference type="Pfam" id="PF02687">
    <property type="entry name" value="FtsX"/>
    <property type="match status" value="2"/>
</dbReference>
<feature type="transmembrane region" description="Helical" evidence="7">
    <location>
        <begin position="116"/>
        <end position="136"/>
    </location>
</feature>
<comment type="similarity">
    <text evidence="2">Belongs to the ABC-4 integral membrane protein family. LolC/E subfamily.</text>
</comment>
<organism evidence="9 10">
    <name type="scientific">Streptomyces flavalbus</name>
    <dbReference type="NCBI Taxonomy" id="2665155"/>
    <lineage>
        <taxon>Bacteria</taxon>
        <taxon>Bacillati</taxon>
        <taxon>Actinomycetota</taxon>
        <taxon>Actinomycetes</taxon>
        <taxon>Kitasatosporales</taxon>
        <taxon>Streptomycetaceae</taxon>
        <taxon>Streptomyces</taxon>
    </lineage>
</organism>
<feature type="transmembrane region" description="Helical" evidence="7">
    <location>
        <begin position="12"/>
        <end position="38"/>
    </location>
</feature>
<dbReference type="Proteomes" id="UP001597023">
    <property type="component" value="Unassembled WGS sequence"/>
</dbReference>
<feature type="transmembrane region" description="Helical" evidence="7">
    <location>
        <begin position="58"/>
        <end position="89"/>
    </location>
</feature>
<accession>A0ABW2W0H6</accession>
<feature type="transmembrane region" description="Helical" evidence="7">
    <location>
        <begin position="283"/>
        <end position="305"/>
    </location>
</feature>
<dbReference type="RefSeq" id="WP_381604404.1">
    <property type="nucleotide sequence ID" value="NZ_JBHTEB010000001.1"/>
</dbReference>
<gene>
    <name evidence="9" type="ORF">ACFQZ6_00955</name>
</gene>
<proteinExistence type="inferred from homology"/>
<dbReference type="InterPro" id="IPR051447">
    <property type="entry name" value="Lipoprotein-release_system"/>
</dbReference>
<evidence type="ECO:0000256" key="4">
    <source>
        <dbReference type="ARBA" id="ARBA00022692"/>
    </source>
</evidence>
<protein>
    <submittedName>
        <fullName evidence="9">FtsX-like permease family protein</fullName>
    </submittedName>
</protein>
<dbReference type="PANTHER" id="PTHR30489:SF0">
    <property type="entry name" value="LIPOPROTEIN-RELEASING SYSTEM TRANSMEMBRANE PROTEIN LOLE"/>
    <property type="match status" value="1"/>
</dbReference>
<feature type="domain" description="ABC3 transporter permease C-terminal" evidence="8">
    <location>
        <begin position="69"/>
        <end position="186"/>
    </location>
</feature>
<evidence type="ECO:0000256" key="6">
    <source>
        <dbReference type="ARBA" id="ARBA00023136"/>
    </source>
</evidence>
<keyword evidence="4 7" id="KW-0812">Transmembrane</keyword>
<reference evidence="10" key="1">
    <citation type="journal article" date="2019" name="Int. J. Syst. Evol. Microbiol.">
        <title>The Global Catalogue of Microorganisms (GCM) 10K type strain sequencing project: providing services to taxonomists for standard genome sequencing and annotation.</title>
        <authorList>
            <consortium name="The Broad Institute Genomics Platform"/>
            <consortium name="The Broad Institute Genome Sequencing Center for Infectious Disease"/>
            <person name="Wu L."/>
            <person name="Ma J."/>
        </authorList>
    </citation>
    <scope>NUCLEOTIDE SEQUENCE [LARGE SCALE GENOMIC DNA]</scope>
    <source>
        <strain evidence="10">CGMCC 4.7400</strain>
    </source>
</reference>
<feature type="transmembrane region" description="Helical" evidence="7">
    <location>
        <begin position="594"/>
        <end position="619"/>
    </location>
</feature>
<evidence type="ECO:0000256" key="5">
    <source>
        <dbReference type="ARBA" id="ARBA00022989"/>
    </source>
</evidence>
<dbReference type="PANTHER" id="PTHR30489">
    <property type="entry name" value="LIPOPROTEIN-RELEASING SYSTEM TRANSMEMBRANE PROTEIN LOLE"/>
    <property type="match status" value="1"/>
</dbReference>
<keyword evidence="3" id="KW-1003">Cell membrane</keyword>
<evidence type="ECO:0000259" key="8">
    <source>
        <dbReference type="Pfam" id="PF02687"/>
    </source>
</evidence>
<evidence type="ECO:0000313" key="10">
    <source>
        <dbReference type="Proteomes" id="UP001597023"/>
    </source>
</evidence>
<comment type="subcellular location">
    <subcellularLocation>
        <location evidence="1">Cell membrane</location>
        <topology evidence="1">Multi-pass membrane protein</topology>
    </subcellularLocation>
</comment>
<evidence type="ECO:0000256" key="1">
    <source>
        <dbReference type="ARBA" id="ARBA00004651"/>
    </source>
</evidence>
<comment type="caution">
    <text evidence="9">The sequence shown here is derived from an EMBL/GenBank/DDBJ whole genome shotgun (WGS) entry which is preliminary data.</text>
</comment>
<feature type="domain" description="ABC3 transporter permease C-terminal" evidence="8">
    <location>
        <begin position="507"/>
        <end position="624"/>
    </location>
</feature>
<name>A0ABW2W0H6_9ACTN</name>
<feature type="transmembrane region" description="Helical" evidence="7">
    <location>
        <begin position="207"/>
        <end position="228"/>
    </location>
</feature>
<keyword evidence="6 7" id="KW-0472">Membrane</keyword>
<feature type="transmembrane region" description="Helical" evidence="7">
    <location>
        <begin position="156"/>
        <end position="177"/>
    </location>
</feature>
<evidence type="ECO:0000256" key="3">
    <source>
        <dbReference type="ARBA" id="ARBA00022475"/>
    </source>
</evidence>
<evidence type="ECO:0000256" key="2">
    <source>
        <dbReference type="ARBA" id="ARBA00005236"/>
    </source>
</evidence>
<sequence>MSWSGLKERPALFAGAVLSVCLGVAIVQSSLLLLLSAATLEPAAGLSPIQRMDFDERMLTAVTVLSVTLGCAAFLAVFVISSTFAFTVTQRRRDLALLRLTGASPGQIRQLLLRQAVILGTLGVLGGVPLGLATMRLQTWLLRELDFVPDDFAGQFHVWAVPAAGAAGVGLSVLGVLTAARRAARVRPLEALRDTAPTRRRLARSRWITGGVLLLGAAVLIVLAPTGGPAGGQAMAMCVSVCAALAFACFGPSLLPAVARLIPVRRSSVLTQLARAEIRDDAWRSASTAAPVIILVGLLLGQFTALTSATAAARQEQRTTTRADLVLEAHGDTTARVAGIPGVATASTEVLVPAAVTTGSGELAYTELSQALVISPRNYQRTHSGSGSLTTLAGRSVAAGPAALGISSGDRVGVRVGDVDLGRLPVTAAVPTQMAGGATLLLPVGLVPQATLADAPSRSFVILRSPADQASVRAALSRLGTVSTLAEWIDEDTAARTSANASTLTMVMGLGGVYALIGVVNTLVIAAASRRTQMAAARIAGFSRTQTLGAAWLETCAVTLIGLLLGLVAAGGTLMAMAMTAASVTGTPTIAVPWGLTGGLVLTVMALASATSLAAAWAATRQPPVTLLAARE</sequence>